<name>A0ACB8UIU1_9APHY</name>
<keyword evidence="2" id="KW-1185">Reference proteome</keyword>
<feature type="non-terminal residue" evidence="1">
    <location>
        <position position="1"/>
    </location>
</feature>
<protein>
    <submittedName>
        <fullName evidence="1">Uncharacterized protein</fullName>
    </submittedName>
</protein>
<proteinExistence type="predicted"/>
<accession>A0ACB8UIU1</accession>
<dbReference type="EMBL" id="MU274900">
    <property type="protein sequence ID" value="KAI0094231.1"/>
    <property type="molecule type" value="Genomic_DNA"/>
</dbReference>
<sequence length="161" mass="18292">LDSYFLMLGFVSFFAIVLGTCGFADDLVCVRRICSRGGLRTYRLRLMRKRLLGFTLSVGGKSTGDIGSVLNRSLDVYYALETFSIVLLAYRQSVLHLRQHWHVILNRPRSLCLIRRITVSQSIVLDHGHAYPKDAAIYKFDGTAPKVNRQSRDAFFFALTI</sequence>
<evidence type="ECO:0000313" key="2">
    <source>
        <dbReference type="Proteomes" id="UP001055072"/>
    </source>
</evidence>
<organism evidence="1 2">
    <name type="scientific">Irpex rosettiformis</name>
    <dbReference type="NCBI Taxonomy" id="378272"/>
    <lineage>
        <taxon>Eukaryota</taxon>
        <taxon>Fungi</taxon>
        <taxon>Dikarya</taxon>
        <taxon>Basidiomycota</taxon>
        <taxon>Agaricomycotina</taxon>
        <taxon>Agaricomycetes</taxon>
        <taxon>Polyporales</taxon>
        <taxon>Irpicaceae</taxon>
        <taxon>Irpex</taxon>
    </lineage>
</organism>
<reference evidence="1" key="1">
    <citation type="journal article" date="2021" name="Environ. Microbiol.">
        <title>Gene family expansions and transcriptome signatures uncover fungal adaptations to wood decay.</title>
        <authorList>
            <person name="Hage H."/>
            <person name="Miyauchi S."/>
            <person name="Viragh M."/>
            <person name="Drula E."/>
            <person name="Min B."/>
            <person name="Chaduli D."/>
            <person name="Navarro D."/>
            <person name="Favel A."/>
            <person name="Norest M."/>
            <person name="Lesage-Meessen L."/>
            <person name="Balint B."/>
            <person name="Merenyi Z."/>
            <person name="de Eugenio L."/>
            <person name="Morin E."/>
            <person name="Martinez A.T."/>
            <person name="Baldrian P."/>
            <person name="Stursova M."/>
            <person name="Martinez M.J."/>
            <person name="Novotny C."/>
            <person name="Magnuson J.K."/>
            <person name="Spatafora J.W."/>
            <person name="Maurice S."/>
            <person name="Pangilinan J."/>
            <person name="Andreopoulos W."/>
            <person name="LaButti K."/>
            <person name="Hundley H."/>
            <person name="Na H."/>
            <person name="Kuo A."/>
            <person name="Barry K."/>
            <person name="Lipzen A."/>
            <person name="Henrissat B."/>
            <person name="Riley R."/>
            <person name="Ahrendt S."/>
            <person name="Nagy L.G."/>
            <person name="Grigoriev I.V."/>
            <person name="Martin F."/>
            <person name="Rosso M.N."/>
        </authorList>
    </citation>
    <scope>NUCLEOTIDE SEQUENCE</scope>
    <source>
        <strain evidence="1">CBS 384.51</strain>
    </source>
</reference>
<comment type="caution">
    <text evidence="1">The sequence shown here is derived from an EMBL/GenBank/DDBJ whole genome shotgun (WGS) entry which is preliminary data.</text>
</comment>
<gene>
    <name evidence="1" type="ORF">BDY19DRAFT_911913</name>
</gene>
<dbReference type="Proteomes" id="UP001055072">
    <property type="component" value="Unassembled WGS sequence"/>
</dbReference>
<evidence type="ECO:0000313" key="1">
    <source>
        <dbReference type="EMBL" id="KAI0094231.1"/>
    </source>
</evidence>